<dbReference type="SUPFAM" id="SSF75304">
    <property type="entry name" value="Amidase signature (AS) enzymes"/>
    <property type="match status" value="1"/>
</dbReference>
<dbReference type="InterPro" id="IPR052739">
    <property type="entry name" value="FAAH2"/>
</dbReference>
<name>A0A1D8JKD3_9BACL</name>
<reference evidence="2 3" key="1">
    <citation type="submission" date="2016-09" db="EMBL/GenBank/DDBJ databases">
        <title>Complete genome sequence of the Lysinibacillus sphaericus LMG 22257, a specie of Bacillus with ureolytic activity that can effectively biodeposit calcium carbonate.</title>
        <authorList>
            <person name="Yan W."/>
        </authorList>
    </citation>
    <scope>NUCLEOTIDE SEQUENCE [LARGE SCALE GENOMIC DNA]</scope>
    <source>
        <strain evidence="2 3">LMG 22257</strain>
    </source>
</reference>
<evidence type="ECO:0000313" key="2">
    <source>
        <dbReference type="EMBL" id="AOV09174.1"/>
    </source>
</evidence>
<keyword evidence="3" id="KW-1185">Reference proteome</keyword>
<protein>
    <submittedName>
        <fullName evidence="2">Amidase</fullName>
    </submittedName>
</protein>
<evidence type="ECO:0000259" key="1">
    <source>
        <dbReference type="Pfam" id="PF01425"/>
    </source>
</evidence>
<dbReference type="KEGG" id="surl:BI350_09065"/>
<proteinExistence type="predicted"/>
<feature type="domain" description="Amidase" evidence="1">
    <location>
        <begin position="37"/>
        <end position="463"/>
    </location>
</feature>
<dbReference type="EMBL" id="CP017560">
    <property type="protein sequence ID" value="AOV09174.1"/>
    <property type="molecule type" value="Genomic_DNA"/>
</dbReference>
<dbReference type="InterPro" id="IPR023631">
    <property type="entry name" value="Amidase_dom"/>
</dbReference>
<sequence length="482" mass="53273">MFAKNPNKFKVAQSAVLDADAIKLCQMIKNKQITSVEATKTYIEHIEKMNPTINSVVENRFNEALEEAQKADYQLAKGEATGQLFGVPISMKESFDVKGMQTTGALIHRKGMVQKRDADVVRKLKEEGAIILGKTNTPELCFCQETDNKLFGRTNNPRDLTRTAGGSSGGEAATIAIGAAAAGLGSDIGGSIRIPSHFNGIIGFKSGRGQISSEGSFPCEEHPLQSRMLGIGPMTKSVRDVELIYNIIAKQKTVKKELANFTVSVLPSTEYPLSVETSVLIGSVYEKLRENLLVERVSPPYLHESAELWQEIMSINGGEMAYSEAFANKKTKPVGQYVKEIVSGTAKNHRYLLWALIGAALFKPTNSRIKEIEKIVEEGDAILDDYLDKRILLFPVYHTAAPKHGVVYKEIFSIRKTFEKYIPYVAYANVWGLPSLTVPLGKDQYGMPIALQCISRIGNEDALFQLGYLLEKAFSAYERVLF</sequence>
<dbReference type="PROSITE" id="PS00571">
    <property type="entry name" value="AMIDASES"/>
    <property type="match status" value="1"/>
</dbReference>
<dbReference type="RefSeq" id="WP_075529320.1">
    <property type="nucleotide sequence ID" value="NZ_CP017560.1"/>
</dbReference>
<dbReference type="PANTHER" id="PTHR43372">
    <property type="entry name" value="FATTY-ACID AMIDE HYDROLASE"/>
    <property type="match status" value="1"/>
</dbReference>
<organism evidence="2 3">
    <name type="scientific">Sporosarcina ureilytica</name>
    <dbReference type="NCBI Taxonomy" id="298596"/>
    <lineage>
        <taxon>Bacteria</taxon>
        <taxon>Bacillati</taxon>
        <taxon>Bacillota</taxon>
        <taxon>Bacilli</taxon>
        <taxon>Bacillales</taxon>
        <taxon>Caryophanaceae</taxon>
        <taxon>Sporosarcina</taxon>
    </lineage>
</organism>
<dbReference type="GO" id="GO:0012505">
    <property type="term" value="C:endomembrane system"/>
    <property type="evidence" value="ECO:0007669"/>
    <property type="project" value="TreeGrafter"/>
</dbReference>
<evidence type="ECO:0000313" key="3">
    <source>
        <dbReference type="Proteomes" id="UP000185746"/>
    </source>
</evidence>
<dbReference type="PANTHER" id="PTHR43372:SF4">
    <property type="entry name" value="FATTY-ACID AMIDE HYDROLASE 2"/>
    <property type="match status" value="1"/>
</dbReference>
<dbReference type="InterPro" id="IPR036928">
    <property type="entry name" value="AS_sf"/>
</dbReference>
<gene>
    <name evidence="2" type="ORF">BI350_09065</name>
</gene>
<accession>A0A1D8JKD3</accession>
<dbReference type="Gene3D" id="3.90.1300.10">
    <property type="entry name" value="Amidase signature (AS) domain"/>
    <property type="match status" value="1"/>
</dbReference>
<dbReference type="Proteomes" id="UP000185746">
    <property type="component" value="Chromosome"/>
</dbReference>
<dbReference type="InterPro" id="IPR020556">
    <property type="entry name" value="Amidase_CS"/>
</dbReference>
<dbReference type="AlphaFoldDB" id="A0A1D8JKD3"/>
<dbReference type="Pfam" id="PF01425">
    <property type="entry name" value="Amidase"/>
    <property type="match status" value="1"/>
</dbReference>